<evidence type="ECO:0000256" key="1">
    <source>
        <dbReference type="SAM" id="MobiDB-lite"/>
    </source>
</evidence>
<sequence>MSGEKLGENSNEDAARASAWDMLTKLNQEDPDEPSEPPVGPSREFKKESQAYREIGEEFIPKMSERAREVTGVRDGQDLGEMLQEKASWERQIDRGVSDLGREIPFVDRVLEEQARNSERDPITGEQIEDTVFAKIEEPGLRARTREGFLNWQSDDVRSFARESLDALIYLAAGAEAPVVDPNERTRKALEDSVTARFMEQVRGDEERFGELKATPTYKTVERMVRIWKDNKEGRYEPVGGENTTWDARVATKLYDEVDRKLSNTGKE</sequence>
<gene>
    <name evidence="2" type="ORF">G3RUM_00266</name>
</gene>
<keyword evidence="3" id="KW-1185">Reference proteome</keyword>
<dbReference type="Proteomes" id="UP001191019">
    <property type="component" value="Unassembled WGS sequence"/>
</dbReference>
<evidence type="ECO:0000313" key="3">
    <source>
        <dbReference type="Proteomes" id="UP001191019"/>
    </source>
</evidence>
<dbReference type="RefSeq" id="WP_129734633.1">
    <property type="nucleotide sequence ID" value="NZ_PRLM01000002.1"/>
</dbReference>
<reference evidence="2 3" key="1">
    <citation type="journal article" date="2018" name="bioRxiv">
        <title>Evidence of independent acquisition and adaption of ultra-small bacteria to human hosts across the highly diverse yet reduced genomes of the phylum Saccharibacteria.</title>
        <authorList>
            <person name="McLean J.S."/>
            <person name="Bor B."/>
            <person name="To T.T."/>
            <person name="Liu Q."/>
            <person name="Kearns K.A."/>
            <person name="Solden L.M."/>
            <person name="Wrighton K.C."/>
            <person name="He X."/>
            <person name="Shi W."/>
        </authorList>
    </citation>
    <scope>NUCLEOTIDE SEQUENCE [LARGE SCALE GENOMIC DNA]</scope>
    <source>
        <strain evidence="2 3">TM7_G3_2_Rum_HOT_351B</strain>
    </source>
</reference>
<reference evidence="2 3" key="2">
    <citation type="journal article" date="2020" name="Cell Rep.">
        <title>Acquisition and Adaptation of Ultra-small Parasitic Reduced Genome Bacteria to Mammalian Hosts.</title>
        <authorList>
            <person name="McLean J.S."/>
            <person name="Bor B."/>
            <person name="Kerns K.A."/>
            <person name="Liu Q."/>
            <person name="To T.T."/>
            <person name="Solden L."/>
            <person name="Hendrickson E.L."/>
            <person name="Wrighton K."/>
            <person name="Shi W."/>
            <person name="He X."/>
        </authorList>
    </citation>
    <scope>NUCLEOTIDE SEQUENCE [LARGE SCALE GENOMIC DNA]</scope>
    <source>
        <strain evidence="2 3">TM7_G3_2_Rum_HOT_351B</strain>
    </source>
</reference>
<comment type="caution">
    <text evidence="2">The sequence shown here is derived from an EMBL/GenBank/DDBJ whole genome shotgun (WGS) entry which is preliminary data.</text>
</comment>
<feature type="region of interest" description="Disordered" evidence="1">
    <location>
        <begin position="1"/>
        <end position="51"/>
    </location>
</feature>
<proteinExistence type="predicted"/>
<evidence type="ECO:0000313" key="2">
    <source>
        <dbReference type="EMBL" id="RYC74986.1"/>
    </source>
</evidence>
<organism evidence="2 3">
    <name type="scientific">Candidatus Nanosyncoccus alces</name>
    <dbReference type="NCBI Taxonomy" id="2171997"/>
    <lineage>
        <taxon>Bacteria</taxon>
        <taxon>Candidatus Saccharimonadota</taxon>
        <taxon>Candidatus Nanosyncoccalia</taxon>
        <taxon>Candidatus Nanosyncoccales</taxon>
        <taxon>Candidatus Nanosyncoccaceae</taxon>
        <taxon>Candidatus Nanosyncoccus</taxon>
    </lineage>
</organism>
<dbReference type="EMBL" id="PRLM01000002">
    <property type="protein sequence ID" value="RYC74986.1"/>
    <property type="molecule type" value="Genomic_DNA"/>
</dbReference>
<accession>A0ABY0FM89</accession>
<name>A0ABY0FM89_9BACT</name>
<protein>
    <submittedName>
        <fullName evidence="2">Uncharacterized protein</fullName>
    </submittedName>
</protein>